<name>A0A8D8VWT7_9HEMI</name>
<dbReference type="EMBL" id="HBUF01103363">
    <property type="protein sequence ID" value="CAG6638624.1"/>
    <property type="molecule type" value="Transcribed_RNA"/>
</dbReference>
<evidence type="ECO:0000256" key="1">
    <source>
        <dbReference type="SAM" id="MobiDB-lite"/>
    </source>
</evidence>
<feature type="compositionally biased region" description="Basic and acidic residues" evidence="1">
    <location>
        <begin position="160"/>
        <end position="187"/>
    </location>
</feature>
<accession>A0A8D8VWT7</accession>
<organism evidence="2">
    <name type="scientific">Cacopsylla melanoneura</name>
    <dbReference type="NCBI Taxonomy" id="428564"/>
    <lineage>
        <taxon>Eukaryota</taxon>
        <taxon>Metazoa</taxon>
        <taxon>Ecdysozoa</taxon>
        <taxon>Arthropoda</taxon>
        <taxon>Hexapoda</taxon>
        <taxon>Insecta</taxon>
        <taxon>Pterygota</taxon>
        <taxon>Neoptera</taxon>
        <taxon>Paraneoptera</taxon>
        <taxon>Hemiptera</taxon>
        <taxon>Sternorrhyncha</taxon>
        <taxon>Psylloidea</taxon>
        <taxon>Psyllidae</taxon>
        <taxon>Psyllinae</taxon>
        <taxon>Cacopsylla</taxon>
    </lineage>
</organism>
<protein>
    <submittedName>
        <fullName evidence="2">Uncharacterized protein</fullName>
    </submittedName>
</protein>
<sequence>MKRHGLPRDNRSVNCCVNNNVENKINHFQESQESLFDHVMSWSGKICPARPFSMLDRIKQTLSCNICCCVKPTDSQTKCTNIKMKISEPCSFSILENIFCRQTVSEVPEETHRKRAECFEKIKSRIDYTEIPEIKQSGSKKCMNTLSKICKKVTNKSKPKKTDEKDGKKESNPKDEKHTDVKNKTRNKLNEKVKHSQVYELSEEEVKSLKEKGRIKLNVKLKPGVTMSDFNIIIQRDKFCAPNNNCCHDGNEIT</sequence>
<proteinExistence type="predicted"/>
<dbReference type="AlphaFoldDB" id="A0A8D8VWT7"/>
<reference evidence="2" key="1">
    <citation type="submission" date="2021-05" db="EMBL/GenBank/DDBJ databases">
        <authorList>
            <person name="Alioto T."/>
            <person name="Alioto T."/>
            <person name="Gomez Garrido J."/>
        </authorList>
    </citation>
    <scope>NUCLEOTIDE SEQUENCE</scope>
</reference>
<dbReference type="EMBL" id="HBUF01103362">
    <property type="protein sequence ID" value="CAG6638623.1"/>
    <property type="molecule type" value="Transcribed_RNA"/>
</dbReference>
<feature type="region of interest" description="Disordered" evidence="1">
    <location>
        <begin position="157"/>
        <end position="187"/>
    </location>
</feature>
<evidence type="ECO:0000313" key="2">
    <source>
        <dbReference type="EMBL" id="CAG6638623.1"/>
    </source>
</evidence>